<name>A0A813JVF4_POLGL</name>
<accession>A0A813JVF4</accession>
<evidence type="ECO:0000313" key="2">
    <source>
        <dbReference type="Proteomes" id="UP000626109"/>
    </source>
</evidence>
<sequence>SDSGETTLRLNQILSANFPAVVAGPAIEASITVTKLESKDTAVLHEAAQYDVYCWAKDSAVDTQNQPRPNYMTQTYLETDVGAAYMGLVPPAFPLGGRTRNVWVKDTTPPTVIYVSSEAITDQVLQITLQLNEPGTVWCQPVLPATDAGKIDIADVDGTTYIAYIKGRTASFMEYVHTAFRNVDVEVNMLDNDDGLAATSLLSETPYNIFCFAQDDWQIEADNSALQSANYAIGNTATPSMAGGNTGNEITFVAATAVKDAIGQVITLDLTPPVITVTGIASTETTITVTAKLSETGTIWCQAVRTGFNVPTILEILDSNYNSAFTYNAASPAATTTVLITGYDRPRNYDNSYETPLVLGTDYD</sequence>
<dbReference type="EMBL" id="CAJNNW010026233">
    <property type="protein sequence ID" value="CAE8683852.1"/>
    <property type="molecule type" value="Genomic_DNA"/>
</dbReference>
<evidence type="ECO:0000313" key="1">
    <source>
        <dbReference type="EMBL" id="CAE8683852.1"/>
    </source>
</evidence>
<feature type="non-terminal residue" evidence="1">
    <location>
        <position position="364"/>
    </location>
</feature>
<gene>
    <name evidence="1" type="ORF">PGLA2088_LOCUS23659</name>
</gene>
<dbReference type="Proteomes" id="UP000626109">
    <property type="component" value="Unassembled WGS sequence"/>
</dbReference>
<reference evidence="1" key="1">
    <citation type="submission" date="2021-02" db="EMBL/GenBank/DDBJ databases">
        <authorList>
            <person name="Dougan E. K."/>
            <person name="Rhodes N."/>
            <person name="Thang M."/>
            <person name="Chan C."/>
        </authorList>
    </citation>
    <scope>NUCLEOTIDE SEQUENCE</scope>
</reference>
<protein>
    <submittedName>
        <fullName evidence="1">Uncharacterized protein</fullName>
    </submittedName>
</protein>
<proteinExistence type="predicted"/>
<organism evidence="1 2">
    <name type="scientific">Polarella glacialis</name>
    <name type="common">Dinoflagellate</name>
    <dbReference type="NCBI Taxonomy" id="89957"/>
    <lineage>
        <taxon>Eukaryota</taxon>
        <taxon>Sar</taxon>
        <taxon>Alveolata</taxon>
        <taxon>Dinophyceae</taxon>
        <taxon>Suessiales</taxon>
        <taxon>Suessiaceae</taxon>
        <taxon>Polarella</taxon>
    </lineage>
</organism>
<dbReference type="AlphaFoldDB" id="A0A813JVF4"/>
<feature type="non-terminal residue" evidence="1">
    <location>
        <position position="1"/>
    </location>
</feature>
<comment type="caution">
    <text evidence="1">The sequence shown here is derived from an EMBL/GenBank/DDBJ whole genome shotgun (WGS) entry which is preliminary data.</text>
</comment>